<dbReference type="STRING" id="65489.A0A0D3EV82"/>
<dbReference type="PaxDb" id="65489-OBART01G34410.1"/>
<name>A0A0D3EV82_9ORYZ</name>
<dbReference type="Proteomes" id="UP000026960">
    <property type="component" value="Chromosome 1"/>
</dbReference>
<evidence type="ECO:0000313" key="12">
    <source>
        <dbReference type="Proteomes" id="UP000026960"/>
    </source>
</evidence>
<feature type="domain" description="NB-ARC" evidence="7">
    <location>
        <begin position="190"/>
        <end position="346"/>
    </location>
</feature>
<evidence type="ECO:0000256" key="3">
    <source>
        <dbReference type="ARBA" id="ARBA00022737"/>
    </source>
</evidence>
<dbReference type="eggNOG" id="KOG4658">
    <property type="taxonomic scope" value="Eukaryota"/>
</dbReference>
<dbReference type="FunFam" id="3.40.50.300:FF:001091">
    <property type="entry name" value="Probable disease resistance protein At1g61300"/>
    <property type="match status" value="1"/>
</dbReference>
<dbReference type="Gramene" id="OBART01G34410.1">
    <property type="protein sequence ID" value="OBART01G34410.1"/>
    <property type="gene ID" value="OBART01G34410"/>
</dbReference>
<dbReference type="SUPFAM" id="SSF52058">
    <property type="entry name" value="L domain-like"/>
    <property type="match status" value="1"/>
</dbReference>
<dbReference type="SUPFAM" id="SSF52540">
    <property type="entry name" value="P-loop containing nucleoside triphosphate hydrolases"/>
    <property type="match status" value="1"/>
</dbReference>
<keyword evidence="2" id="KW-0433">Leucine-rich repeat</keyword>
<dbReference type="GO" id="GO:0042742">
    <property type="term" value="P:defense response to bacterium"/>
    <property type="evidence" value="ECO:0007669"/>
    <property type="project" value="UniProtKB-ARBA"/>
</dbReference>
<reference evidence="11" key="1">
    <citation type="journal article" date="2009" name="Rice">
        <title>De Novo Next Generation Sequencing of Plant Genomes.</title>
        <authorList>
            <person name="Rounsley S."/>
            <person name="Marri P.R."/>
            <person name="Yu Y."/>
            <person name="He R."/>
            <person name="Sisneros N."/>
            <person name="Goicoechea J.L."/>
            <person name="Lee S.J."/>
            <person name="Angelova A."/>
            <person name="Kudrna D."/>
            <person name="Luo M."/>
            <person name="Affourtit J."/>
            <person name="Desany B."/>
            <person name="Knight J."/>
            <person name="Niazi F."/>
            <person name="Egholm M."/>
            <person name="Wing R.A."/>
        </authorList>
    </citation>
    <scope>NUCLEOTIDE SEQUENCE [LARGE SCALE GENOMIC DNA]</scope>
    <source>
        <strain evidence="11">cv. IRGC 105608</strain>
    </source>
</reference>
<dbReference type="HOGENOM" id="CLU_000837_8_8_1"/>
<evidence type="ECO:0000259" key="10">
    <source>
        <dbReference type="Pfam" id="PF25019"/>
    </source>
</evidence>
<dbReference type="InterPro" id="IPR038005">
    <property type="entry name" value="RX-like_CC"/>
</dbReference>
<protein>
    <submittedName>
        <fullName evidence="11">Uncharacterized protein</fullName>
    </submittedName>
</protein>
<evidence type="ECO:0000256" key="5">
    <source>
        <dbReference type="ARBA" id="ARBA00022821"/>
    </source>
</evidence>
<dbReference type="InterPro" id="IPR036388">
    <property type="entry name" value="WH-like_DNA-bd_sf"/>
</dbReference>
<evidence type="ECO:0000256" key="2">
    <source>
        <dbReference type="ARBA" id="ARBA00022614"/>
    </source>
</evidence>
<dbReference type="SUPFAM" id="SSF52047">
    <property type="entry name" value="RNI-like"/>
    <property type="match status" value="1"/>
</dbReference>
<dbReference type="Pfam" id="PF18052">
    <property type="entry name" value="Rx_N"/>
    <property type="match status" value="1"/>
</dbReference>
<evidence type="ECO:0000256" key="6">
    <source>
        <dbReference type="ARBA" id="ARBA00022840"/>
    </source>
</evidence>
<dbReference type="GO" id="GO:0043531">
    <property type="term" value="F:ADP binding"/>
    <property type="evidence" value="ECO:0007669"/>
    <property type="project" value="InterPro"/>
</dbReference>
<dbReference type="Pfam" id="PF23559">
    <property type="entry name" value="WHD_DRP"/>
    <property type="match status" value="1"/>
</dbReference>
<evidence type="ECO:0000256" key="1">
    <source>
        <dbReference type="ARBA" id="ARBA00008894"/>
    </source>
</evidence>
<dbReference type="EnsemblPlants" id="OBART01G34410.1">
    <property type="protein sequence ID" value="OBART01G34410.1"/>
    <property type="gene ID" value="OBART01G34410"/>
</dbReference>
<dbReference type="GO" id="GO:0002758">
    <property type="term" value="P:innate immune response-activating signaling pathway"/>
    <property type="evidence" value="ECO:0007669"/>
    <property type="project" value="UniProtKB-ARBA"/>
</dbReference>
<dbReference type="FunFam" id="1.10.10.10:FF:000322">
    <property type="entry name" value="Probable disease resistance protein At1g63360"/>
    <property type="match status" value="1"/>
</dbReference>
<evidence type="ECO:0000259" key="8">
    <source>
        <dbReference type="Pfam" id="PF18052"/>
    </source>
</evidence>
<sequence>MAAEAILGAFMQTLFQKLSEATLDHFISWRGIHGKLESLSSTLSQLQAFLDDAEEKQLTDASVRGWLAKLKDIAYDLDDLLDSYSAKSMRMKQRQVIFPTKASFLSSSFLSRNLYQHRIKHKINIILERLDKIAQERDTIGLQMICEMRRYDTSERPQSSSLVDSSAVFGRERDREEMVRLVLSDNGHNSCNLCVIPVVGMGGLGKTTLMQMVYHDDRVREHFDLRIWIYVSESFDERKLTQETLEASDYDQSVASTNMNMLQETLSRVLRGKRYLLVLDDVWNEDLDKWHSYRAALISGGFGSKIVVTSRNENVGRIMGGIEPYKLQKLSDDDSWSVFKSHAFRDGDCSAHPELEAIGMEIVKKLKGLPLASKALGSLLFCKTDEEEWKDILQNDIWELPADKNNILPALRLSYNHLPPHLKQCFAFCSVYPKDYMFRREKLVKIWLALGFIRQSRKKRMEDTGNAYFNELLSRSFFQPYENNYVMHDAMHDLAKSISMEDCDHLDYGRRHDNAIKTRHLSFPCKDAKCMHFNPLYGFRKLRTLTIIHGYKSRMSQLPHGLFMKLEYLRVLDMHGQGLKELPESIGNLKQLRFLDLSSTEIETLPASLVKLYNLQILKLSDCNFLREVPQGITRLINLRHLEASTRLLSRIHGIGSLVCLQELEEFVVQKRSGHNVTELNNMDELQGQLSIRGLNNVPNGQDAVCAKLRNKEHLRTLHLIWDEDCESNPSEQQEVLEGLQPHLDLKELVIKGFPGVRFPSWLASSFLPKLQTIHICNCRSTRLPALGQLPFLKYLVIAGVTEVTQLSSEFTGFGQPKGFPALEDLLLEDMPNLSEWIFDVADQLFPQLTELGLIKCPQLKKLPPIPSTLRTLWISESGLESLPELQNNSCPSSPTSLYINDCPNLTSLRVGLLAYRSTALKSLTIAHCEGLVSLPEECFCPLISLRSLHIYECPCLVPWTALEGGLLPTSIEDIRLNSCTPLASVLLNGLSYLPHLRHFEIADCPDINNFPAEGLPHTLQFLEISCCDDLQCLPPGLHNISSLETLRISNCPGVESLPKEGLPMGLNELYIKGCPQIKQQCQEGGEYHAKIAHIRDIEIDGDVIGGAEEEGAKAMRAVEGCSSGLQPSAGARAAARVELRRLVARAPGGESSGGGGRGAERVLCFAGFPWRRRRRPLHRPEDGPVVELGRAARLVRDGLFFSPCPIAALHRIAAWRSRGSLPVAVDVAAAFVEIRLRESESLLLPGCIGLVHEIGVLSSDRNVVQCSCPAKLLQKLLSLSTIGERCLIDAALLLFEMASNNVKEKLRKLLMLSLGKLARISILTESSKEIESADRATEKLEMFKSQLKQKDVCLAENGNGGSLNTILLEKRSRWSITKSWTPCAIGMVPCSFSSTAVLPTLDVIDHELKDDTLEQHVNFELDDHTERAGYHSHPEKQLDVECIPAISEREISDMSEVTFPLKHVNFEPDDHTTRIHYYSQPEKHLLVESIPEILRASPECENSNMIEVTFPLKCKLLVVGVWNVMSEEELLLTKSNGGIIHTHAV</sequence>
<evidence type="ECO:0000256" key="4">
    <source>
        <dbReference type="ARBA" id="ARBA00022741"/>
    </source>
</evidence>
<dbReference type="Pfam" id="PF25019">
    <property type="entry name" value="LRR_R13L1-DRL21"/>
    <property type="match status" value="1"/>
</dbReference>
<organism evidence="11">
    <name type="scientific">Oryza barthii</name>
    <dbReference type="NCBI Taxonomy" id="65489"/>
    <lineage>
        <taxon>Eukaryota</taxon>
        <taxon>Viridiplantae</taxon>
        <taxon>Streptophyta</taxon>
        <taxon>Embryophyta</taxon>
        <taxon>Tracheophyta</taxon>
        <taxon>Spermatophyta</taxon>
        <taxon>Magnoliopsida</taxon>
        <taxon>Liliopsida</taxon>
        <taxon>Poales</taxon>
        <taxon>Poaceae</taxon>
        <taxon>BOP clade</taxon>
        <taxon>Oryzoideae</taxon>
        <taxon>Oryzeae</taxon>
        <taxon>Oryzinae</taxon>
        <taxon>Oryza</taxon>
    </lineage>
</organism>
<dbReference type="PANTHER" id="PTHR36766:SF40">
    <property type="entry name" value="DISEASE RESISTANCE PROTEIN RGA3"/>
    <property type="match status" value="1"/>
</dbReference>
<accession>A0A0D3EV82</accession>
<dbReference type="PRINTS" id="PR00364">
    <property type="entry name" value="DISEASERSIST"/>
</dbReference>
<proteinExistence type="inferred from homology"/>
<dbReference type="PANTHER" id="PTHR36766">
    <property type="entry name" value="PLANT BROAD-SPECTRUM MILDEW RESISTANCE PROTEIN RPW8"/>
    <property type="match status" value="1"/>
</dbReference>
<dbReference type="Pfam" id="PF00931">
    <property type="entry name" value="NB-ARC"/>
    <property type="match status" value="1"/>
</dbReference>
<evidence type="ECO:0000259" key="9">
    <source>
        <dbReference type="Pfam" id="PF23559"/>
    </source>
</evidence>
<dbReference type="InterPro" id="IPR027417">
    <property type="entry name" value="P-loop_NTPase"/>
</dbReference>
<dbReference type="Gene3D" id="1.10.10.10">
    <property type="entry name" value="Winged helix-like DNA-binding domain superfamily/Winged helix DNA-binding domain"/>
    <property type="match status" value="1"/>
</dbReference>
<evidence type="ECO:0000313" key="11">
    <source>
        <dbReference type="EnsemblPlants" id="OBART01G34410.1"/>
    </source>
</evidence>
<evidence type="ECO:0000259" key="7">
    <source>
        <dbReference type="Pfam" id="PF00931"/>
    </source>
</evidence>
<dbReference type="InterPro" id="IPR032675">
    <property type="entry name" value="LRR_dom_sf"/>
</dbReference>
<feature type="domain" description="Disease resistance protein winged helix" evidence="9">
    <location>
        <begin position="431"/>
        <end position="495"/>
    </location>
</feature>
<dbReference type="Gene3D" id="1.20.5.4130">
    <property type="match status" value="1"/>
</dbReference>
<feature type="domain" description="Disease resistance N-terminal" evidence="8">
    <location>
        <begin position="10"/>
        <end position="94"/>
    </location>
</feature>
<dbReference type="InterPro" id="IPR041118">
    <property type="entry name" value="Rx_N"/>
</dbReference>
<keyword evidence="3" id="KW-0677">Repeat</keyword>
<dbReference type="Gene3D" id="3.80.10.10">
    <property type="entry name" value="Ribonuclease Inhibitor"/>
    <property type="match status" value="3"/>
</dbReference>
<dbReference type="CDD" id="cd14798">
    <property type="entry name" value="RX-CC_like"/>
    <property type="match status" value="1"/>
</dbReference>
<dbReference type="InterPro" id="IPR056789">
    <property type="entry name" value="LRR_R13L1-DRL21"/>
</dbReference>
<dbReference type="GO" id="GO:0009626">
    <property type="term" value="P:plant-type hypersensitive response"/>
    <property type="evidence" value="ECO:0007669"/>
    <property type="project" value="UniProtKB-ARBA"/>
</dbReference>
<feature type="domain" description="R13L1/DRL21-like LRR repeat region" evidence="10">
    <location>
        <begin position="678"/>
        <end position="800"/>
    </location>
</feature>
<dbReference type="GO" id="GO:0005524">
    <property type="term" value="F:ATP binding"/>
    <property type="evidence" value="ECO:0007669"/>
    <property type="project" value="UniProtKB-KW"/>
</dbReference>
<keyword evidence="4" id="KW-0547">Nucleotide-binding</keyword>
<keyword evidence="6" id="KW-0067">ATP-binding</keyword>
<keyword evidence="5" id="KW-0611">Plant defense</keyword>
<dbReference type="Gene3D" id="3.40.50.300">
    <property type="entry name" value="P-loop containing nucleotide triphosphate hydrolases"/>
    <property type="match status" value="1"/>
</dbReference>
<keyword evidence="12" id="KW-1185">Reference proteome</keyword>
<dbReference type="InterPro" id="IPR058922">
    <property type="entry name" value="WHD_DRP"/>
</dbReference>
<dbReference type="InterPro" id="IPR002182">
    <property type="entry name" value="NB-ARC"/>
</dbReference>
<comment type="similarity">
    <text evidence="1">Belongs to the disease resistance NB-LRR family.</text>
</comment>
<reference evidence="11" key="2">
    <citation type="submission" date="2015-03" db="UniProtKB">
        <authorList>
            <consortium name="EnsemblPlants"/>
        </authorList>
    </citation>
    <scope>IDENTIFICATION</scope>
</reference>